<evidence type="ECO:0000313" key="4">
    <source>
        <dbReference type="RefSeq" id="XP_039126105.1"/>
    </source>
</evidence>
<evidence type="ECO:0000256" key="2">
    <source>
        <dbReference type="SAM" id="SignalP"/>
    </source>
</evidence>
<dbReference type="RefSeq" id="XP_039126105.1">
    <property type="nucleotide sequence ID" value="XM_039270171.1"/>
</dbReference>
<dbReference type="PANTHER" id="PTHR33184:SF72">
    <property type="entry name" value="BETA-1,3-N-ACETYLGLUCOSAMINYLTRANSFERASE FAMILY PROTEIN"/>
    <property type="match status" value="1"/>
</dbReference>
<keyword evidence="3" id="KW-1185">Reference proteome</keyword>
<protein>
    <submittedName>
        <fullName evidence="4">Uncharacterized protein LOC120262114</fullName>
    </submittedName>
</protein>
<sequence>MAATLNYIISAFTIILFITNEASLACHLSDITIEQTRTGHIVEGKPEYYVTVSNKCVCPQSKVVLQCYGLSSVEPVNPRAIRAVDDESCVVAGGRPIARGSPVKFKYAWLTPQDFPVVSSHVNC</sequence>
<dbReference type="Pfam" id="PF24068">
    <property type="entry name" value="TPD1_C"/>
    <property type="match status" value="1"/>
</dbReference>
<gene>
    <name evidence="4" type="primary">LOC120262114</name>
</gene>
<dbReference type="Proteomes" id="UP001515500">
    <property type="component" value="Chromosome 5"/>
</dbReference>
<evidence type="ECO:0000313" key="3">
    <source>
        <dbReference type="Proteomes" id="UP001515500"/>
    </source>
</evidence>
<dbReference type="GO" id="GO:0001709">
    <property type="term" value="P:cell fate determination"/>
    <property type="evidence" value="ECO:0007669"/>
    <property type="project" value="TreeGrafter"/>
</dbReference>
<feature type="signal peptide" evidence="2">
    <location>
        <begin position="1"/>
        <end position="25"/>
    </location>
</feature>
<dbReference type="GeneID" id="120262114"/>
<proteinExistence type="predicted"/>
<organism evidence="3 4">
    <name type="scientific">Dioscorea cayennensis subsp. rotundata</name>
    <name type="common">White Guinea yam</name>
    <name type="synonym">Dioscorea rotundata</name>
    <dbReference type="NCBI Taxonomy" id="55577"/>
    <lineage>
        <taxon>Eukaryota</taxon>
        <taxon>Viridiplantae</taxon>
        <taxon>Streptophyta</taxon>
        <taxon>Embryophyta</taxon>
        <taxon>Tracheophyta</taxon>
        <taxon>Spermatophyta</taxon>
        <taxon>Magnoliopsida</taxon>
        <taxon>Liliopsida</taxon>
        <taxon>Dioscoreales</taxon>
        <taxon>Dioscoreaceae</taxon>
        <taxon>Dioscorea</taxon>
    </lineage>
</organism>
<dbReference type="InterPro" id="IPR040361">
    <property type="entry name" value="TPD1"/>
</dbReference>
<dbReference type="PANTHER" id="PTHR33184">
    <property type="entry name" value="PROTEIN TAPETUM DETERMINANT 1-LIKE-RELATED"/>
    <property type="match status" value="1"/>
</dbReference>
<reference evidence="4" key="1">
    <citation type="submission" date="2025-08" db="UniProtKB">
        <authorList>
            <consortium name="RefSeq"/>
        </authorList>
    </citation>
    <scope>IDENTIFICATION</scope>
</reference>
<evidence type="ECO:0000256" key="1">
    <source>
        <dbReference type="ARBA" id="ARBA00022729"/>
    </source>
</evidence>
<feature type="chain" id="PRO_5044337827" evidence="2">
    <location>
        <begin position="26"/>
        <end position="124"/>
    </location>
</feature>
<keyword evidence="1 2" id="KW-0732">Signal</keyword>
<name>A0AB40BFF0_DIOCR</name>
<dbReference type="AlphaFoldDB" id="A0AB40BFF0"/>
<accession>A0AB40BFF0</accession>